<evidence type="ECO:0000256" key="4">
    <source>
        <dbReference type="ARBA" id="ARBA00022679"/>
    </source>
</evidence>
<evidence type="ECO:0000256" key="8">
    <source>
        <dbReference type="RuleBase" id="RU004011"/>
    </source>
</evidence>
<keyword evidence="3 6" id="KW-0597">Phosphoprotein</keyword>
<dbReference type="InterPro" id="IPR036850">
    <property type="entry name" value="NDK-like_dom_sf"/>
</dbReference>
<feature type="binding site" evidence="6 7">
    <location>
        <position position="85"/>
    </location>
    <ligand>
        <name>ATP</name>
        <dbReference type="ChEBI" id="CHEBI:30616"/>
    </ligand>
</feature>
<organism evidence="10">
    <name type="scientific">uncultured archaeon MedDCM-OCT-S02-C115</name>
    <dbReference type="NCBI Taxonomy" id="743083"/>
    <lineage>
        <taxon>Archaea</taxon>
        <taxon>environmental samples</taxon>
    </lineage>
</organism>
<keyword evidence="6" id="KW-0460">Magnesium</keyword>
<dbReference type="Pfam" id="PF00334">
    <property type="entry name" value="NDK"/>
    <property type="match status" value="1"/>
</dbReference>
<dbReference type="GO" id="GO:0005524">
    <property type="term" value="F:ATP binding"/>
    <property type="evidence" value="ECO:0007669"/>
    <property type="project" value="UniProtKB-UniRule"/>
</dbReference>
<evidence type="ECO:0000256" key="5">
    <source>
        <dbReference type="ARBA" id="ARBA00022777"/>
    </source>
</evidence>
<comment type="cofactor">
    <cofactor evidence="1 6">
        <name>Mg(2+)</name>
        <dbReference type="ChEBI" id="CHEBI:18420"/>
    </cofactor>
</comment>
<comment type="catalytic activity">
    <reaction evidence="6">
        <text>a ribonucleoside 5'-diphosphate + ATP = a ribonucleoside 5'-triphosphate + ADP</text>
        <dbReference type="Rhea" id="RHEA:18113"/>
        <dbReference type="ChEBI" id="CHEBI:30616"/>
        <dbReference type="ChEBI" id="CHEBI:57930"/>
        <dbReference type="ChEBI" id="CHEBI:61557"/>
        <dbReference type="ChEBI" id="CHEBI:456216"/>
        <dbReference type="EC" id="2.7.4.6"/>
    </reaction>
</comment>
<comment type="similarity">
    <text evidence="2 6 7 8">Belongs to the NDK family.</text>
</comment>
<dbReference type="CDD" id="cd04413">
    <property type="entry name" value="NDPk_I"/>
    <property type="match status" value="1"/>
</dbReference>
<keyword evidence="4 6" id="KW-0808">Transferase</keyword>
<dbReference type="InterPro" id="IPR034907">
    <property type="entry name" value="NDK-like_dom"/>
</dbReference>
<dbReference type="GO" id="GO:0004550">
    <property type="term" value="F:nucleoside diphosphate kinase activity"/>
    <property type="evidence" value="ECO:0007669"/>
    <property type="project" value="UniProtKB-UniRule"/>
</dbReference>
<evidence type="ECO:0000256" key="2">
    <source>
        <dbReference type="ARBA" id="ARBA00008142"/>
    </source>
</evidence>
<dbReference type="GO" id="GO:0006183">
    <property type="term" value="P:GTP biosynthetic process"/>
    <property type="evidence" value="ECO:0007669"/>
    <property type="project" value="UniProtKB-UniRule"/>
</dbReference>
<sequence>METTYVMVKPDGVQRGLVGEIIQRFERKGLQLVGLKQVIPSEEIAKTHYAVHSERPFFPGLIKFVTSGPVVCMAWLGKDAISVARNLIGPTNGREAAPGTIRGDFGMDIGYNMIHGSDAADTAEFELGLWFPEGVNDWNQDSQSWVYE</sequence>
<feature type="active site" description="Pros-phosphohistidine intermediate" evidence="6 7">
    <location>
        <position position="115"/>
    </location>
</feature>
<dbReference type="Gene3D" id="3.30.70.141">
    <property type="entry name" value="Nucleoside diphosphate kinase-like domain"/>
    <property type="match status" value="1"/>
</dbReference>
<evidence type="ECO:0000256" key="6">
    <source>
        <dbReference type="HAMAP-Rule" id="MF_00451"/>
    </source>
</evidence>
<dbReference type="SMART" id="SM00562">
    <property type="entry name" value="NDK"/>
    <property type="match status" value="1"/>
</dbReference>
<feature type="binding site" evidence="6 7">
    <location>
        <position position="102"/>
    </location>
    <ligand>
        <name>ATP</name>
        <dbReference type="ChEBI" id="CHEBI:30616"/>
    </ligand>
</feature>
<dbReference type="FunFam" id="3.30.70.141:FF:000002">
    <property type="entry name" value="Nucleoside diphosphate kinase"/>
    <property type="match status" value="1"/>
</dbReference>
<keyword evidence="6" id="KW-0067">ATP-binding</keyword>
<dbReference type="NCBIfam" id="NF001908">
    <property type="entry name" value="PRK00668.1"/>
    <property type="match status" value="1"/>
</dbReference>
<comment type="subcellular location">
    <subcellularLocation>
        <location evidence="6">Cytoplasm</location>
    </subcellularLocation>
</comment>
<dbReference type="AlphaFoldDB" id="D6PAY7"/>
<dbReference type="EMBL" id="GU942957">
    <property type="protein sequence ID" value="ADD92888.1"/>
    <property type="molecule type" value="Genomic_DNA"/>
</dbReference>
<dbReference type="GO" id="GO:0005737">
    <property type="term" value="C:cytoplasm"/>
    <property type="evidence" value="ECO:0007669"/>
    <property type="project" value="UniProtKB-SubCell"/>
</dbReference>
<evidence type="ECO:0000313" key="10">
    <source>
        <dbReference type="EMBL" id="ADD92888.1"/>
    </source>
</evidence>
<name>D6PAY7_9ARCH</name>
<dbReference type="InterPro" id="IPR001564">
    <property type="entry name" value="Nucleoside_diP_kinase"/>
</dbReference>
<keyword evidence="6" id="KW-0546">Nucleotide metabolism</keyword>
<dbReference type="GO" id="GO:0046872">
    <property type="term" value="F:metal ion binding"/>
    <property type="evidence" value="ECO:0007669"/>
    <property type="project" value="UniProtKB-KW"/>
</dbReference>
<accession>D6PAY7</accession>
<dbReference type="SUPFAM" id="SSF54919">
    <property type="entry name" value="Nucleoside diphosphate kinase, NDK"/>
    <property type="match status" value="1"/>
</dbReference>
<keyword evidence="6" id="KW-0547">Nucleotide-binding</keyword>
<dbReference type="HAMAP" id="MF_00451">
    <property type="entry name" value="NDP_kinase"/>
    <property type="match status" value="1"/>
</dbReference>
<gene>
    <name evidence="6" type="primary">ndk</name>
</gene>
<feature type="binding site" evidence="6 7">
    <location>
        <position position="57"/>
    </location>
    <ligand>
        <name>ATP</name>
        <dbReference type="ChEBI" id="CHEBI:30616"/>
    </ligand>
</feature>
<keyword evidence="5 6" id="KW-0418">Kinase</keyword>
<dbReference type="PROSITE" id="PS51374">
    <property type="entry name" value="NDPK_LIKE"/>
    <property type="match status" value="1"/>
</dbReference>
<feature type="binding site" evidence="6 7">
    <location>
        <position position="112"/>
    </location>
    <ligand>
        <name>ATP</name>
        <dbReference type="ChEBI" id="CHEBI:30616"/>
    </ligand>
</feature>
<proteinExistence type="inferred from homology"/>
<comment type="catalytic activity">
    <reaction evidence="6">
        <text>a 2'-deoxyribonucleoside 5'-diphosphate + ATP = a 2'-deoxyribonucleoside 5'-triphosphate + ADP</text>
        <dbReference type="Rhea" id="RHEA:44640"/>
        <dbReference type="ChEBI" id="CHEBI:30616"/>
        <dbReference type="ChEBI" id="CHEBI:61560"/>
        <dbReference type="ChEBI" id="CHEBI:73316"/>
        <dbReference type="ChEBI" id="CHEBI:456216"/>
        <dbReference type="EC" id="2.7.4.6"/>
    </reaction>
</comment>
<keyword evidence="6" id="KW-0479">Metal-binding</keyword>
<feature type="binding site" evidence="6 7">
    <location>
        <position position="91"/>
    </location>
    <ligand>
        <name>ATP</name>
        <dbReference type="ChEBI" id="CHEBI:30616"/>
    </ligand>
</feature>
<evidence type="ECO:0000256" key="3">
    <source>
        <dbReference type="ARBA" id="ARBA00022553"/>
    </source>
</evidence>
<feature type="binding site" evidence="6 7">
    <location>
        <position position="9"/>
    </location>
    <ligand>
        <name>ATP</name>
        <dbReference type="ChEBI" id="CHEBI:30616"/>
    </ligand>
</feature>
<reference evidence="10" key="1">
    <citation type="journal article" date="2010" name="ISME J.">
        <title>Metagenome of the Mediterranean deep chlorophyll maximum studied by direct and fosmid library 454 pyrosequencing.</title>
        <authorList>
            <person name="Ghai R."/>
            <person name="Martin-Cuadrado A.B."/>
            <person name="Molto A.G."/>
            <person name="Heredia I.G."/>
            <person name="Cabrera R."/>
            <person name="Martin J."/>
            <person name="Verdu M."/>
            <person name="Deschamps P."/>
            <person name="Moreira D."/>
            <person name="Lopez-Garcia P."/>
            <person name="Mira A."/>
            <person name="Rodriguez-Valera F."/>
        </authorList>
    </citation>
    <scope>NUCLEOTIDE SEQUENCE</scope>
</reference>
<comment type="function">
    <text evidence="6">Major role in the synthesis of nucleoside triphosphates other than ATP. The ATP gamma phosphate is transferred to the NDP beta phosphate via a ping-pong mechanism, using a phosphorylated active-site intermediate.</text>
</comment>
<dbReference type="EC" id="2.7.4.6" evidence="6"/>
<evidence type="ECO:0000256" key="1">
    <source>
        <dbReference type="ARBA" id="ARBA00001946"/>
    </source>
</evidence>
<protein>
    <recommendedName>
        <fullName evidence="6">Nucleoside diphosphate kinase</fullName>
        <shortName evidence="6">NDK</shortName>
        <shortName evidence="6">NDP kinase</shortName>
        <ecNumber evidence="6">2.7.4.6</ecNumber>
    </recommendedName>
    <alternativeName>
        <fullName evidence="6">Nucleoside-2-P kinase</fullName>
    </alternativeName>
</protein>
<evidence type="ECO:0000259" key="9">
    <source>
        <dbReference type="SMART" id="SM00562"/>
    </source>
</evidence>
<feature type="domain" description="Nucleoside diphosphate kinase-like" evidence="9">
    <location>
        <begin position="1"/>
        <end position="137"/>
    </location>
</feature>
<dbReference type="GO" id="GO:0006228">
    <property type="term" value="P:UTP biosynthetic process"/>
    <property type="evidence" value="ECO:0007669"/>
    <property type="project" value="UniProtKB-UniRule"/>
</dbReference>
<dbReference type="PANTHER" id="PTHR11349">
    <property type="entry name" value="NUCLEOSIDE DIPHOSPHATE KINASE"/>
    <property type="match status" value="1"/>
</dbReference>
<dbReference type="GO" id="GO:0006241">
    <property type="term" value="P:CTP biosynthetic process"/>
    <property type="evidence" value="ECO:0007669"/>
    <property type="project" value="UniProtKB-UniRule"/>
</dbReference>
<keyword evidence="6" id="KW-0963">Cytoplasm</keyword>
<dbReference type="PRINTS" id="PR01243">
    <property type="entry name" value="NUCDPKINASE"/>
</dbReference>
<evidence type="ECO:0000256" key="7">
    <source>
        <dbReference type="PROSITE-ProRule" id="PRU00706"/>
    </source>
</evidence>